<feature type="domain" description="Glycosyltransferase RgtA/B/C/D-like" evidence="9">
    <location>
        <begin position="49"/>
        <end position="205"/>
    </location>
</feature>
<evidence type="ECO:0000313" key="11">
    <source>
        <dbReference type="Proteomes" id="UP000177383"/>
    </source>
</evidence>
<evidence type="ECO:0000259" key="9">
    <source>
        <dbReference type="Pfam" id="PF13231"/>
    </source>
</evidence>
<proteinExistence type="predicted"/>
<keyword evidence="5 8" id="KW-0812">Transmembrane</keyword>
<dbReference type="InterPro" id="IPR038731">
    <property type="entry name" value="RgtA/B/C-like"/>
</dbReference>
<feature type="transmembrane region" description="Helical" evidence="8">
    <location>
        <begin position="275"/>
        <end position="294"/>
    </location>
</feature>
<protein>
    <recommendedName>
        <fullName evidence="9">Glycosyltransferase RgtA/B/C/D-like domain-containing protein</fullName>
    </recommendedName>
</protein>
<comment type="caution">
    <text evidence="10">The sequence shown here is derived from an EMBL/GenBank/DDBJ whole genome shotgun (WGS) entry which is preliminary data.</text>
</comment>
<keyword evidence="4" id="KW-0808">Transferase</keyword>
<evidence type="ECO:0000256" key="8">
    <source>
        <dbReference type="SAM" id="Phobius"/>
    </source>
</evidence>
<dbReference type="STRING" id="1798375.A2773_04685"/>
<feature type="transmembrane region" description="Helical" evidence="8">
    <location>
        <begin position="325"/>
        <end position="343"/>
    </location>
</feature>
<keyword evidence="3" id="KW-0328">Glycosyltransferase</keyword>
<sequence length="461" mass="53554">MAKIFLLVIINLLFYLPSLKFFFVSDDFYFLSVNSLIEALKFRPDFNHHIPVFWFVIWLIKSIFGLSPFIFHLVTLLVHVLNVILVYFLGLLLIKNKTLALLAAIIYSFFFSHYEVVYWVTGLSTSLMVFFYLVGLLFFTKFLENQKLINYLLFLLSFILAVFSHEYAFTLPFICIAYYLLITKNKKELFGIIKLFSLPLVILFLLFFFRISQSAVPLTAQSPDITRFIISITKSSLYLFIANPFFVDSLPKIFLVLLSLLTMIIIIIKSHRSNINLFLLIWCFLTILLFSSTSLPQARYFYLSSIPAILLIISLFNFSKLFKPIGMIYITFILLSGIIFLKYQQMQWNKASKITQNIVTKLNQDITNSNLKQPIYIVDLLDSVNGPPWQAYVFRNGLEDAIYMYTDRKAKINYLRTVGAGGRVRNDPLTTWDNIHLLIDKGETVYQFDNGPDTLSLLKKL</sequence>
<accession>A0A1F5ZSS4</accession>
<evidence type="ECO:0000256" key="5">
    <source>
        <dbReference type="ARBA" id="ARBA00022692"/>
    </source>
</evidence>
<reference evidence="10 11" key="1">
    <citation type="journal article" date="2016" name="Nat. Commun.">
        <title>Thousands of microbial genomes shed light on interconnected biogeochemical processes in an aquifer system.</title>
        <authorList>
            <person name="Anantharaman K."/>
            <person name="Brown C.T."/>
            <person name="Hug L.A."/>
            <person name="Sharon I."/>
            <person name="Castelle C.J."/>
            <person name="Probst A.J."/>
            <person name="Thomas B.C."/>
            <person name="Singh A."/>
            <person name="Wilkins M.J."/>
            <person name="Karaoz U."/>
            <person name="Brodie E.L."/>
            <person name="Williams K.H."/>
            <person name="Hubbard S.S."/>
            <person name="Banfield J.F."/>
        </authorList>
    </citation>
    <scope>NUCLEOTIDE SEQUENCE [LARGE SCALE GENOMIC DNA]</scope>
</reference>
<keyword evidence="2" id="KW-1003">Cell membrane</keyword>
<gene>
    <name evidence="10" type="ORF">A2773_04685</name>
</gene>
<dbReference type="EMBL" id="MFJE01000005">
    <property type="protein sequence ID" value="OGG15157.1"/>
    <property type="molecule type" value="Genomic_DNA"/>
</dbReference>
<dbReference type="AlphaFoldDB" id="A0A1F5ZSS4"/>
<evidence type="ECO:0000256" key="7">
    <source>
        <dbReference type="ARBA" id="ARBA00023136"/>
    </source>
</evidence>
<evidence type="ECO:0000256" key="6">
    <source>
        <dbReference type="ARBA" id="ARBA00022989"/>
    </source>
</evidence>
<dbReference type="InterPro" id="IPR050297">
    <property type="entry name" value="LipidA_mod_glycosyltrf_83"/>
</dbReference>
<dbReference type="GO" id="GO:0009103">
    <property type="term" value="P:lipopolysaccharide biosynthetic process"/>
    <property type="evidence" value="ECO:0007669"/>
    <property type="project" value="UniProtKB-ARBA"/>
</dbReference>
<dbReference type="PANTHER" id="PTHR33908:SF11">
    <property type="entry name" value="MEMBRANE PROTEIN"/>
    <property type="match status" value="1"/>
</dbReference>
<evidence type="ECO:0000256" key="3">
    <source>
        <dbReference type="ARBA" id="ARBA00022676"/>
    </source>
</evidence>
<feature type="transmembrane region" description="Helical" evidence="8">
    <location>
        <begin position="52"/>
        <end position="78"/>
    </location>
</feature>
<dbReference type="GO" id="GO:0016763">
    <property type="term" value="F:pentosyltransferase activity"/>
    <property type="evidence" value="ECO:0007669"/>
    <property type="project" value="TreeGrafter"/>
</dbReference>
<evidence type="ECO:0000256" key="2">
    <source>
        <dbReference type="ARBA" id="ARBA00022475"/>
    </source>
</evidence>
<feature type="transmembrane region" description="Helical" evidence="8">
    <location>
        <begin position="192"/>
        <end position="213"/>
    </location>
</feature>
<organism evidence="10 11">
    <name type="scientific">Candidatus Gottesmanbacteria bacterium RIFCSPHIGHO2_01_FULL_39_10</name>
    <dbReference type="NCBI Taxonomy" id="1798375"/>
    <lineage>
        <taxon>Bacteria</taxon>
        <taxon>Candidatus Gottesmaniibacteriota</taxon>
    </lineage>
</organism>
<feature type="transmembrane region" description="Helical" evidence="8">
    <location>
        <begin position="300"/>
        <end position="318"/>
    </location>
</feature>
<feature type="transmembrane region" description="Helical" evidence="8">
    <location>
        <begin position="85"/>
        <end position="110"/>
    </location>
</feature>
<evidence type="ECO:0000256" key="4">
    <source>
        <dbReference type="ARBA" id="ARBA00022679"/>
    </source>
</evidence>
<feature type="transmembrane region" description="Helical" evidence="8">
    <location>
        <begin position="252"/>
        <end position="268"/>
    </location>
</feature>
<name>A0A1F5ZSS4_9BACT</name>
<evidence type="ECO:0000256" key="1">
    <source>
        <dbReference type="ARBA" id="ARBA00004651"/>
    </source>
</evidence>
<dbReference type="Pfam" id="PF13231">
    <property type="entry name" value="PMT_2"/>
    <property type="match status" value="1"/>
</dbReference>
<evidence type="ECO:0000313" key="10">
    <source>
        <dbReference type="EMBL" id="OGG15157.1"/>
    </source>
</evidence>
<comment type="subcellular location">
    <subcellularLocation>
        <location evidence="1">Cell membrane</location>
        <topology evidence="1">Multi-pass membrane protein</topology>
    </subcellularLocation>
</comment>
<dbReference type="GO" id="GO:0005886">
    <property type="term" value="C:plasma membrane"/>
    <property type="evidence" value="ECO:0007669"/>
    <property type="project" value="UniProtKB-SubCell"/>
</dbReference>
<feature type="transmembrane region" description="Helical" evidence="8">
    <location>
        <begin position="116"/>
        <end position="139"/>
    </location>
</feature>
<dbReference type="Proteomes" id="UP000177383">
    <property type="component" value="Unassembled WGS sequence"/>
</dbReference>
<feature type="transmembrane region" description="Helical" evidence="8">
    <location>
        <begin position="5"/>
        <end position="24"/>
    </location>
</feature>
<dbReference type="PANTHER" id="PTHR33908">
    <property type="entry name" value="MANNOSYLTRANSFERASE YKCB-RELATED"/>
    <property type="match status" value="1"/>
</dbReference>
<feature type="transmembrane region" description="Helical" evidence="8">
    <location>
        <begin position="151"/>
        <end position="180"/>
    </location>
</feature>
<keyword evidence="6 8" id="KW-1133">Transmembrane helix</keyword>
<keyword evidence="7 8" id="KW-0472">Membrane</keyword>